<dbReference type="InterPro" id="IPR011029">
    <property type="entry name" value="DEATH-like_dom_sf"/>
</dbReference>
<dbReference type="Gene3D" id="1.10.533.10">
    <property type="entry name" value="Death Domain, Fas"/>
    <property type="match status" value="1"/>
</dbReference>
<dbReference type="SUPFAM" id="SSF47986">
    <property type="entry name" value="DEATH domain"/>
    <property type="match status" value="1"/>
</dbReference>
<evidence type="ECO:0000313" key="1">
    <source>
        <dbReference type="Ensembl" id="ENSPCLP00000003443.1"/>
    </source>
</evidence>
<keyword evidence="2" id="KW-1185">Reference proteome</keyword>
<sequence>MSQPVTAATYVRSLRYGLLRQLADFLDPQEGWKRLAAAITDPAGESRYSQAHIRSGVAVP</sequence>
<reference evidence="1" key="2">
    <citation type="submission" date="2025-09" db="UniProtKB">
        <authorList>
            <consortium name="Ensembl"/>
        </authorList>
    </citation>
    <scope>IDENTIFICATION</scope>
</reference>
<proteinExistence type="predicted"/>
<organism evidence="1 2">
    <name type="scientific">Phasianus colchicus</name>
    <name type="common">Common pheasant</name>
    <dbReference type="NCBI Taxonomy" id="9054"/>
    <lineage>
        <taxon>Eukaryota</taxon>
        <taxon>Metazoa</taxon>
        <taxon>Chordata</taxon>
        <taxon>Craniata</taxon>
        <taxon>Vertebrata</taxon>
        <taxon>Euteleostomi</taxon>
        <taxon>Archelosauria</taxon>
        <taxon>Archosauria</taxon>
        <taxon>Dinosauria</taxon>
        <taxon>Saurischia</taxon>
        <taxon>Theropoda</taxon>
        <taxon>Coelurosauria</taxon>
        <taxon>Aves</taxon>
        <taxon>Neognathae</taxon>
        <taxon>Galloanserae</taxon>
        <taxon>Galliformes</taxon>
        <taxon>Phasianidae</taxon>
        <taxon>Phasianinae</taxon>
        <taxon>Phasianus</taxon>
    </lineage>
</organism>
<dbReference type="AlphaFoldDB" id="A0A669PAN8"/>
<reference evidence="1" key="1">
    <citation type="submission" date="2025-08" db="UniProtKB">
        <authorList>
            <consortium name="Ensembl"/>
        </authorList>
    </citation>
    <scope>IDENTIFICATION</scope>
</reference>
<evidence type="ECO:0000313" key="2">
    <source>
        <dbReference type="Proteomes" id="UP000472261"/>
    </source>
</evidence>
<dbReference type="Proteomes" id="UP000472261">
    <property type="component" value="Unplaced"/>
</dbReference>
<protein>
    <submittedName>
        <fullName evidence="1">Uncharacterized protein</fullName>
    </submittedName>
</protein>
<name>A0A669PAN8_PHACC</name>
<accession>A0A669PAN8</accession>
<dbReference type="Ensembl" id="ENSPCLT00000004728.1">
    <property type="protein sequence ID" value="ENSPCLP00000003443.1"/>
    <property type="gene ID" value="ENSPCLG00000002960.1"/>
</dbReference>